<protein>
    <recommendedName>
        <fullName evidence="2">Anti-sigma factor antagonist</fullName>
    </recommendedName>
</protein>
<dbReference type="PANTHER" id="PTHR35849">
    <property type="entry name" value="BLR2341 PROTEIN"/>
    <property type="match status" value="1"/>
</dbReference>
<dbReference type="InterPro" id="IPR036513">
    <property type="entry name" value="STAS_dom_sf"/>
</dbReference>
<evidence type="ECO:0000256" key="1">
    <source>
        <dbReference type="ARBA" id="ARBA00009013"/>
    </source>
</evidence>
<reference evidence="4 5" key="1">
    <citation type="journal article" date="2016" name="Int. J. Syst. Evol. Microbiol.">
        <title>Nocardioides albidus sp. nov., an actinobacterium isolated from garden soil.</title>
        <authorList>
            <person name="Singh H."/>
            <person name="Du J."/>
            <person name="Trinh H."/>
            <person name="Won K."/>
            <person name="Yang J.E."/>
            <person name="Yin C."/>
            <person name="Kook M."/>
            <person name="Yi T.H."/>
        </authorList>
    </citation>
    <scope>NUCLEOTIDE SEQUENCE [LARGE SCALE GENOMIC DNA]</scope>
    <source>
        <strain evidence="4 5">CCTCC AB 2015297</strain>
    </source>
</reference>
<evidence type="ECO:0000313" key="4">
    <source>
        <dbReference type="EMBL" id="TNM47149.1"/>
    </source>
</evidence>
<dbReference type="GO" id="GO:0043856">
    <property type="term" value="F:anti-sigma factor antagonist activity"/>
    <property type="evidence" value="ECO:0007669"/>
    <property type="project" value="InterPro"/>
</dbReference>
<dbReference type="InterPro" id="IPR002645">
    <property type="entry name" value="STAS_dom"/>
</dbReference>
<dbReference type="Pfam" id="PF01740">
    <property type="entry name" value="STAS"/>
    <property type="match status" value="1"/>
</dbReference>
<comment type="caution">
    <text evidence="4">The sequence shown here is derived from an EMBL/GenBank/DDBJ whole genome shotgun (WGS) entry which is preliminary data.</text>
</comment>
<dbReference type="NCBIfam" id="TIGR00377">
    <property type="entry name" value="ant_ant_sig"/>
    <property type="match status" value="1"/>
</dbReference>
<dbReference type="PROSITE" id="PS50801">
    <property type="entry name" value="STAS"/>
    <property type="match status" value="1"/>
</dbReference>
<dbReference type="OrthoDB" id="3787650at2"/>
<organism evidence="4 5">
    <name type="scientific">Nocardioides albidus</name>
    <dbReference type="NCBI Taxonomy" id="1517589"/>
    <lineage>
        <taxon>Bacteria</taxon>
        <taxon>Bacillati</taxon>
        <taxon>Actinomycetota</taxon>
        <taxon>Actinomycetes</taxon>
        <taxon>Propionibacteriales</taxon>
        <taxon>Nocardioidaceae</taxon>
        <taxon>Nocardioides</taxon>
    </lineage>
</organism>
<dbReference type="InterPro" id="IPR052746">
    <property type="entry name" value="MlaB_ABC_Transporter"/>
</dbReference>
<feature type="domain" description="STAS" evidence="3">
    <location>
        <begin position="7"/>
        <end position="116"/>
    </location>
</feature>
<sequence>MAARQSSAIRVEHVVGEPVLVLAGDLDVRSTAQVRDAVHDHIRECGTDLISPVVIDISDVGSVDATALKMLAAASRQAQRYGVRVVLRGAQPAVRRMLHLTHLIRLIELEREPIPA</sequence>
<dbReference type="Gene3D" id="3.30.750.24">
    <property type="entry name" value="STAS domain"/>
    <property type="match status" value="1"/>
</dbReference>
<comment type="similarity">
    <text evidence="1 2">Belongs to the anti-sigma-factor antagonist family.</text>
</comment>
<dbReference type="CDD" id="cd07043">
    <property type="entry name" value="STAS_anti-anti-sigma_factors"/>
    <property type="match status" value="1"/>
</dbReference>
<evidence type="ECO:0000259" key="3">
    <source>
        <dbReference type="PROSITE" id="PS50801"/>
    </source>
</evidence>
<evidence type="ECO:0000256" key="2">
    <source>
        <dbReference type="RuleBase" id="RU003749"/>
    </source>
</evidence>
<gene>
    <name evidence="4" type="ORF">FHP29_02950</name>
</gene>
<keyword evidence="5" id="KW-1185">Reference proteome</keyword>
<dbReference type="Proteomes" id="UP000313231">
    <property type="component" value="Unassembled WGS sequence"/>
</dbReference>
<accession>A0A5C4WIF7</accession>
<dbReference type="PANTHER" id="PTHR35849:SF2">
    <property type="entry name" value="BLR2341 PROTEIN"/>
    <property type="match status" value="1"/>
</dbReference>
<evidence type="ECO:0000313" key="5">
    <source>
        <dbReference type="Proteomes" id="UP000313231"/>
    </source>
</evidence>
<proteinExistence type="inferred from homology"/>
<dbReference type="EMBL" id="VDMP01000015">
    <property type="protein sequence ID" value="TNM47149.1"/>
    <property type="molecule type" value="Genomic_DNA"/>
</dbReference>
<dbReference type="RefSeq" id="WP_139621378.1">
    <property type="nucleotide sequence ID" value="NZ_VDMP01000015.1"/>
</dbReference>
<dbReference type="InterPro" id="IPR003658">
    <property type="entry name" value="Anti-sigma_ant"/>
</dbReference>
<dbReference type="SUPFAM" id="SSF52091">
    <property type="entry name" value="SpoIIaa-like"/>
    <property type="match status" value="1"/>
</dbReference>
<name>A0A5C4WIF7_9ACTN</name>
<dbReference type="AlphaFoldDB" id="A0A5C4WIF7"/>